<dbReference type="Proteomes" id="UP001302126">
    <property type="component" value="Unassembled WGS sequence"/>
</dbReference>
<proteinExistence type="predicted"/>
<name>A0AAN6WKD4_9PEZI</name>
<accession>A0AAN6WKD4</accession>
<keyword evidence="3" id="KW-1185">Reference proteome</keyword>
<sequence>MRMRGSKRRWSLACRLGYRVPPKAHFLLRLSQCTVHRRPRQPDSETGTTKYLNQNVPNHHQRQPLSNFVASRHPAPHCSRSQAIAELRLHSPADSRFSAAPYDKLPGDVLVPRWRQGNRDAQRFVPQLTCAEPIFWTTCRDFVDVEGILKAVWKNSAKKGLAVSCIGNKLLWALGQWPPLPSIPPRERLHSQQHKETCWRMEDRRQFGRVKRSFFADDSNGGWHF</sequence>
<evidence type="ECO:0000313" key="3">
    <source>
        <dbReference type="Proteomes" id="UP001302126"/>
    </source>
</evidence>
<protein>
    <submittedName>
        <fullName evidence="2">Uncharacterized protein</fullName>
    </submittedName>
</protein>
<dbReference type="AlphaFoldDB" id="A0AAN6WKD4"/>
<evidence type="ECO:0000313" key="2">
    <source>
        <dbReference type="EMBL" id="KAK4182881.1"/>
    </source>
</evidence>
<feature type="compositionally biased region" description="Polar residues" evidence="1">
    <location>
        <begin position="44"/>
        <end position="58"/>
    </location>
</feature>
<dbReference type="EMBL" id="MU864601">
    <property type="protein sequence ID" value="KAK4182881.1"/>
    <property type="molecule type" value="Genomic_DNA"/>
</dbReference>
<organism evidence="2 3">
    <name type="scientific">Podospora australis</name>
    <dbReference type="NCBI Taxonomy" id="1536484"/>
    <lineage>
        <taxon>Eukaryota</taxon>
        <taxon>Fungi</taxon>
        <taxon>Dikarya</taxon>
        <taxon>Ascomycota</taxon>
        <taxon>Pezizomycotina</taxon>
        <taxon>Sordariomycetes</taxon>
        <taxon>Sordariomycetidae</taxon>
        <taxon>Sordariales</taxon>
        <taxon>Podosporaceae</taxon>
        <taxon>Podospora</taxon>
    </lineage>
</organism>
<gene>
    <name evidence="2" type="ORF">QBC35DRAFT_509150</name>
</gene>
<reference evidence="2" key="1">
    <citation type="journal article" date="2023" name="Mol. Phylogenet. Evol.">
        <title>Genome-scale phylogeny and comparative genomics of the fungal order Sordariales.</title>
        <authorList>
            <person name="Hensen N."/>
            <person name="Bonometti L."/>
            <person name="Westerberg I."/>
            <person name="Brannstrom I.O."/>
            <person name="Guillou S."/>
            <person name="Cros-Aarteil S."/>
            <person name="Calhoun S."/>
            <person name="Haridas S."/>
            <person name="Kuo A."/>
            <person name="Mondo S."/>
            <person name="Pangilinan J."/>
            <person name="Riley R."/>
            <person name="LaButti K."/>
            <person name="Andreopoulos B."/>
            <person name="Lipzen A."/>
            <person name="Chen C."/>
            <person name="Yan M."/>
            <person name="Daum C."/>
            <person name="Ng V."/>
            <person name="Clum A."/>
            <person name="Steindorff A."/>
            <person name="Ohm R.A."/>
            <person name="Martin F."/>
            <person name="Silar P."/>
            <person name="Natvig D.O."/>
            <person name="Lalanne C."/>
            <person name="Gautier V."/>
            <person name="Ament-Velasquez S.L."/>
            <person name="Kruys A."/>
            <person name="Hutchinson M.I."/>
            <person name="Powell A.J."/>
            <person name="Barry K."/>
            <person name="Miller A.N."/>
            <person name="Grigoriev I.V."/>
            <person name="Debuchy R."/>
            <person name="Gladieux P."/>
            <person name="Hiltunen Thoren M."/>
            <person name="Johannesson H."/>
        </authorList>
    </citation>
    <scope>NUCLEOTIDE SEQUENCE</scope>
    <source>
        <strain evidence="2">PSN309</strain>
    </source>
</reference>
<evidence type="ECO:0000256" key="1">
    <source>
        <dbReference type="SAM" id="MobiDB-lite"/>
    </source>
</evidence>
<reference evidence="2" key="2">
    <citation type="submission" date="2023-05" db="EMBL/GenBank/DDBJ databases">
        <authorList>
            <consortium name="Lawrence Berkeley National Laboratory"/>
            <person name="Steindorff A."/>
            <person name="Hensen N."/>
            <person name="Bonometti L."/>
            <person name="Westerberg I."/>
            <person name="Brannstrom I.O."/>
            <person name="Guillou S."/>
            <person name="Cros-Aarteil S."/>
            <person name="Calhoun S."/>
            <person name="Haridas S."/>
            <person name="Kuo A."/>
            <person name="Mondo S."/>
            <person name="Pangilinan J."/>
            <person name="Riley R."/>
            <person name="Labutti K."/>
            <person name="Andreopoulos B."/>
            <person name="Lipzen A."/>
            <person name="Chen C."/>
            <person name="Yanf M."/>
            <person name="Daum C."/>
            <person name="Ng V."/>
            <person name="Clum A."/>
            <person name="Ohm R."/>
            <person name="Martin F."/>
            <person name="Silar P."/>
            <person name="Natvig D."/>
            <person name="Lalanne C."/>
            <person name="Gautier V."/>
            <person name="Ament-Velasquez S.L."/>
            <person name="Kruys A."/>
            <person name="Hutchinson M.I."/>
            <person name="Powell A.J."/>
            <person name="Barry K."/>
            <person name="Miller A.N."/>
            <person name="Grigoriev I.V."/>
            <person name="Debuchy R."/>
            <person name="Gladieux P."/>
            <person name="Thoren M.H."/>
            <person name="Johannesson H."/>
        </authorList>
    </citation>
    <scope>NUCLEOTIDE SEQUENCE</scope>
    <source>
        <strain evidence="2">PSN309</strain>
    </source>
</reference>
<feature type="region of interest" description="Disordered" evidence="1">
    <location>
        <begin position="37"/>
        <end position="58"/>
    </location>
</feature>
<comment type="caution">
    <text evidence="2">The sequence shown here is derived from an EMBL/GenBank/DDBJ whole genome shotgun (WGS) entry which is preliminary data.</text>
</comment>